<evidence type="ECO:0000256" key="1">
    <source>
        <dbReference type="SAM" id="MobiDB-lite"/>
    </source>
</evidence>
<name>A0A0C9VMM4_9AGAM</name>
<evidence type="ECO:0000313" key="3">
    <source>
        <dbReference type="Proteomes" id="UP000053820"/>
    </source>
</evidence>
<dbReference type="HOGENOM" id="CLU_1366410_0_0_1"/>
<evidence type="ECO:0000313" key="2">
    <source>
        <dbReference type="EMBL" id="KIJ58915.1"/>
    </source>
</evidence>
<feature type="compositionally biased region" description="Basic and acidic residues" evidence="1">
    <location>
        <begin position="61"/>
        <end position="79"/>
    </location>
</feature>
<feature type="region of interest" description="Disordered" evidence="1">
    <location>
        <begin position="95"/>
        <end position="119"/>
    </location>
</feature>
<proteinExistence type="predicted"/>
<accession>A0A0C9VMM4</accession>
<dbReference type="Proteomes" id="UP000053820">
    <property type="component" value="Unassembled WGS sequence"/>
</dbReference>
<protein>
    <submittedName>
        <fullName evidence="2">Uncharacterized protein</fullName>
    </submittedName>
</protein>
<dbReference type="AlphaFoldDB" id="A0A0C9VMM4"/>
<organism evidence="2 3">
    <name type="scientific">Hydnomerulius pinastri MD-312</name>
    <dbReference type="NCBI Taxonomy" id="994086"/>
    <lineage>
        <taxon>Eukaryota</taxon>
        <taxon>Fungi</taxon>
        <taxon>Dikarya</taxon>
        <taxon>Basidiomycota</taxon>
        <taxon>Agaricomycotina</taxon>
        <taxon>Agaricomycetes</taxon>
        <taxon>Agaricomycetidae</taxon>
        <taxon>Boletales</taxon>
        <taxon>Boletales incertae sedis</taxon>
        <taxon>Leucogyrophana</taxon>
    </lineage>
</organism>
<dbReference type="EMBL" id="KN839905">
    <property type="protein sequence ID" value="KIJ58915.1"/>
    <property type="molecule type" value="Genomic_DNA"/>
</dbReference>
<keyword evidence="3" id="KW-1185">Reference proteome</keyword>
<reference evidence="2 3" key="1">
    <citation type="submission" date="2014-04" db="EMBL/GenBank/DDBJ databases">
        <title>Evolutionary Origins and Diversification of the Mycorrhizal Mutualists.</title>
        <authorList>
            <consortium name="DOE Joint Genome Institute"/>
            <consortium name="Mycorrhizal Genomics Consortium"/>
            <person name="Kohler A."/>
            <person name="Kuo A."/>
            <person name="Nagy L.G."/>
            <person name="Floudas D."/>
            <person name="Copeland A."/>
            <person name="Barry K.W."/>
            <person name="Cichocki N."/>
            <person name="Veneault-Fourrey C."/>
            <person name="LaButti K."/>
            <person name="Lindquist E.A."/>
            <person name="Lipzen A."/>
            <person name="Lundell T."/>
            <person name="Morin E."/>
            <person name="Murat C."/>
            <person name="Riley R."/>
            <person name="Ohm R."/>
            <person name="Sun H."/>
            <person name="Tunlid A."/>
            <person name="Henrissat B."/>
            <person name="Grigoriev I.V."/>
            <person name="Hibbett D.S."/>
            <person name="Martin F."/>
        </authorList>
    </citation>
    <scope>NUCLEOTIDE SEQUENCE [LARGE SCALE GENOMIC DNA]</scope>
    <source>
        <strain evidence="2 3">MD-312</strain>
    </source>
</reference>
<feature type="region of interest" description="Disordered" evidence="1">
    <location>
        <begin position="44"/>
        <end position="79"/>
    </location>
</feature>
<gene>
    <name evidence="2" type="ORF">HYDPIDRAFT_171073</name>
</gene>
<sequence>MAEATCGAMHLWAREDDTSAYVMEPNGDKGRCVVRGCCSLQKDTQEEANESRGSTIGSKKPAPDDMMSRISDDGSSKASKEVVADALRLDKIAMRRDGRTSEQVKHGRKEHQGTRGNDNRCKAVSAKREPTIGLGIVAVFDRKSTKVSGRHFMDAQAKSTITPEMTINHGHTFIMLMEHHLETPDQVVVRVLCNSFGSLW</sequence>